<gene>
    <name evidence="9" type="ORF">ACH50_03120</name>
</gene>
<evidence type="ECO:0000256" key="6">
    <source>
        <dbReference type="ARBA" id="ARBA00023136"/>
    </source>
</evidence>
<keyword evidence="5 7" id="KW-1133">Transmembrane helix</keyword>
<accession>A0A0J8YFX4</accession>
<dbReference type="Gene3D" id="1.20.1250.20">
    <property type="entry name" value="MFS general substrate transporter like domains"/>
    <property type="match status" value="1"/>
</dbReference>
<feature type="transmembrane region" description="Helical" evidence="7">
    <location>
        <begin position="162"/>
        <end position="181"/>
    </location>
</feature>
<dbReference type="OrthoDB" id="9812221at2"/>
<sequence>MSYRSKVAVVYLLGFFIDLINMFIANVAYPAIAHSLRASVAGLAWVSNGYIMGLTLAIPLSAWLTQRAGARQVFLLSLALFTLATAAASFADSLSALVFWRVAQGAGGGLLIPVGQALAWRLYAPHERAKIASAVMLVGLLAPALSPAAGGLLITALGWRGVFFASLPLALATLALAYCWLRREAPADRSAPPDATGLALGCGALFLLLFGLTRLSGSHATGLAALLLLAGGTLLALFARRCRKRPAPVLNLNLLADPLLRFSMAVYQGVPGVFIGISLVAMLWLQNQLGLTPSAAGMLMMPWSLGSFLAICLTGKTFNALGPRPLIMAGCLLQAAGIALLTQIESGEQQAALAGAFALMGVGGSLCSSAAQSSAFLNTPNAALPDAAALWNINRQLSFCFGVALFTLLLDQLCAHFAPAQAYSWTFWCAALATLLPLPLCFRLDNRAVKLRLVPKQETS</sequence>
<dbReference type="GO" id="GO:0022857">
    <property type="term" value="F:transmembrane transporter activity"/>
    <property type="evidence" value="ECO:0007669"/>
    <property type="project" value="InterPro"/>
</dbReference>
<dbReference type="InterPro" id="IPR020846">
    <property type="entry name" value="MFS_dom"/>
</dbReference>
<dbReference type="RefSeq" id="WP_048887308.1">
    <property type="nucleotide sequence ID" value="NZ_LFEJ01000003.1"/>
</dbReference>
<feature type="transmembrane region" description="Helical" evidence="7">
    <location>
        <begin position="97"/>
        <end position="119"/>
    </location>
</feature>
<dbReference type="STRING" id="1121863.GCA_000621185_00768"/>
<feature type="transmembrane region" description="Helical" evidence="7">
    <location>
        <begin position="326"/>
        <end position="344"/>
    </location>
</feature>
<feature type="transmembrane region" description="Helical" evidence="7">
    <location>
        <begin position="356"/>
        <end position="377"/>
    </location>
</feature>
<feature type="transmembrane region" description="Helical" evidence="7">
    <location>
        <begin position="291"/>
        <end position="314"/>
    </location>
</feature>
<protein>
    <submittedName>
        <fullName evidence="9">DSBA oxidoreductase</fullName>
    </submittedName>
</protein>
<dbReference type="PROSITE" id="PS50850">
    <property type="entry name" value="MFS"/>
    <property type="match status" value="1"/>
</dbReference>
<dbReference type="Gene3D" id="1.20.1720.10">
    <property type="entry name" value="Multidrug resistance protein D"/>
    <property type="match status" value="1"/>
</dbReference>
<name>A0A0J8YFX4_9ENTR</name>
<evidence type="ECO:0000256" key="4">
    <source>
        <dbReference type="ARBA" id="ARBA00022692"/>
    </source>
</evidence>
<keyword evidence="3" id="KW-1003">Cell membrane</keyword>
<keyword evidence="4 7" id="KW-0812">Transmembrane</keyword>
<keyword evidence="6 7" id="KW-0472">Membrane</keyword>
<evidence type="ECO:0000313" key="10">
    <source>
        <dbReference type="Proteomes" id="UP000037315"/>
    </source>
</evidence>
<feature type="transmembrane region" description="Helical" evidence="7">
    <location>
        <begin position="131"/>
        <end position="156"/>
    </location>
</feature>
<feature type="transmembrane region" description="Helical" evidence="7">
    <location>
        <begin position="219"/>
        <end position="238"/>
    </location>
</feature>
<comment type="caution">
    <text evidence="9">The sequence shown here is derived from an EMBL/GenBank/DDBJ whole genome shotgun (WGS) entry which is preliminary data.</text>
</comment>
<feature type="transmembrane region" description="Helical" evidence="7">
    <location>
        <begin position="38"/>
        <end position="61"/>
    </location>
</feature>
<feature type="transmembrane region" description="Helical" evidence="7">
    <location>
        <begin position="73"/>
        <end position="91"/>
    </location>
</feature>
<evidence type="ECO:0000313" key="9">
    <source>
        <dbReference type="EMBL" id="KMV36414.1"/>
    </source>
</evidence>
<dbReference type="GO" id="GO:0005886">
    <property type="term" value="C:plasma membrane"/>
    <property type="evidence" value="ECO:0007669"/>
    <property type="project" value="UniProtKB-SubCell"/>
</dbReference>
<keyword evidence="2" id="KW-0813">Transport</keyword>
<comment type="subcellular location">
    <subcellularLocation>
        <location evidence="1">Cell membrane</location>
        <topology evidence="1">Multi-pass membrane protein</topology>
    </subcellularLocation>
</comment>
<dbReference type="Pfam" id="PF07690">
    <property type="entry name" value="MFS_1"/>
    <property type="match status" value="2"/>
</dbReference>
<organism evidence="9 10">
    <name type="scientific">Franconibacter pulveris</name>
    <dbReference type="NCBI Taxonomy" id="435910"/>
    <lineage>
        <taxon>Bacteria</taxon>
        <taxon>Pseudomonadati</taxon>
        <taxon>Pseudomonadota</taxon>
        <taxon>Gammaproteobacteria</taxon>
        <taxon>Enterobacterales</taxon>
        <taxon>Enterobacteriaceae</taxon>
        <taxon>Franconibacter</taxon>
    </lineage>
</organism>
<keyword evidence="10" id="KW-1185">Reference proteome</keyword>
<feature type="transmembrane region" description="Helical" evidence="7">
    <location>
        <begin position="193"/>
        <end position="213"/>
    </location>
</feature>
<dbReference type="PANTHER" id="PTHR42718">
    <property type="entry name" value="MAJOR FACILITATOR SUPERFAMILY MULTIDRUG TRANSPORTER MFSC"/>
    <property type="match status" value="1"/>
</dbReference>
<evidence type="ECO:0000256" key="2">
    <source>
        <dbReference type="ARBA" id="ARBA00022448"/>
    </source>
</evidence>
<reference evidence="9 10" key="1">
    <citation type="submission" date="2015-06" db="EMBL/GenBank/DDBJ databases">
        <title>Genome sequencing of Cronobacter sp. strain DJ34 isolated from petroleum contaminated sludge of Duliajan Oil Fields, Assam, India.</title>
        <authorList>
            <person name="Pal S."/>
            <person name="Banerjee T.D."/>
            <person name="Roy A."/>
            <person name="Sar P."/>
            <person name="Kazy S.K."/>
        </authorList>
    </citation>
    <scope>NUCLEOTIDE SEQUENCE [LARGE SCALE GENOMIC DNA]</scope>
    <source>
        <strain evidence="9 10">DJ34</strain>
    </source>
</reference>
<feature type="transmembrane region" description="Helical" evidence="7">
    <location>
        <begin position="425"/>
        <end position="442"/>
    </location>
</feature>
<dbReference type="InterPro" id="IPR036259">
    <property type="entry name" value="MFS_trans_sf"/>
</dbReference>
<dbReference type="Proteomes" id="UP000037315">
    <property type="component" value="Unassembled WGS sequence"/>
</dbReference>
<evidence type="ECO:0000256" key="3">
    <source>
        <dbReference type="ARBA" id="ARBA00022475"/>
    </source>
</evidence>
<evidence type="ECO:0000256" key="7">
    <source>
        <dbReference type="SAM" id="Phobius"/>
    </source>
</evidence>
<dbReference type="SUPFAM" id="SSF103473">
    <property type="entry name" value="MFS general substrate transporter"/>
    <property type="match status" value="1"/>
</dbReference>
<evidence type="ECO:0000256" key="1">
    <source>
        <dbReference type="ARBA" id="ARBA00004651"/>
    </source>
</evidence>
<dbReference type="PANTHER" id="PTHR42718:SF46">
    <property type="entry name" value="BLR6921 PROTEIN"/>
    <property type="match status" value="1"/>
</dbReference>
<evidence type="ECO:0000256" key="5">
    <source>
        <dbReference type="ARBA" id="ARBA00022989"/>
    </source>
</evidence>
<feature type="transmembrane region" description="Helical" evidence="7">
    <location>
        <begin position="7"/>
        <end position="32"/>
    </location>
</feature>
<dbReference type="EMBL" id="LFEJ01000003">
    <property type="protein sequence ID" value="KMV36414.1"/>
    <property type="molecule type" value="Genomic_DNA"/>
</dbReference>
<dbReference type="AlphaFoldDB" id="A0A0J8YFX4"/>
<dbReference type="InterPro" id="IPR011701">
    <property type="entry name" value="MFS"/>
</dbReference>
<feature type="domain" description="Major facilitator superfamily (MFS) profile" evidence="8">
    <location>
        <begin position="7"/>
        <end position="449"/>
    </location>
</feature>
<feature type="transmembrane region" description="Helical" evidence="7">
    <location>
        <begin position="397"/>
        <end position="419"/>
    </location>
</feature>
<dbReference type="PATRIC" id="fig|1656095.3.peg.411"/>
<feature type="transmembrane region" description="Helical" evidence="7">
    <location>
        <begin position="259"/>
        <end position="285"/>
    </location>
</feature>
<evidence type="ECO:0000259" key="8">
    <source>
        <dbReference type="PROSITE" id="PS50850"/>
    </source>
</evidence>
<proteinExistence type="predicted"/>